<sequence>MRLPAWSRQKFNIHAPVPLLTLVVESDPPMVTFSVSNHAPHTFSPFDIQPPLTGNSTTGEHGYEYTAVLEKLATNHLFTPINPQHPATITVTDSGSTIDLDAAALAQHLALAITSDSLLANHQDHNRDMMDLLSQLTHHVGFDRRFIVDQLFVSQALKTHRLPAPANNVIYTVANDVIPSAKDILSITAKMNNPLTATTRAPVTTDEVHAAYDVFFASLASVFFPCTYGAVFLNNAEFIKFVDYLIAEATTLHTASIISTDTFNQFQSMRNITIDDLTAEFLLRKDEHDTTDDYSFPRTLISLLHSWVYHNHSNAQTNNNAPTCTLTPFSVTQWIMPETIVFINAEAHAHASSQDIEKKWKEINAALTGSIRIMSPNAISKLQSAQHLGVQAQMQALRARKNHQTAQKRAAQENDFSQALPSPQTIVLSVADVLSKLTHVRQSQNPQKYQKKTLTRASRRHPDNPNVSGTVKSKRFYPDLHVYVDTSGSISEESYRNSVVLLMQLATKLDINLYFSTFSHVLSQEILLPTKGKSVQQLTALISAIPKVSGGTDYHQIWDYIQTNPQRQERMNLVLTDFGFMPNRGLNIDHPNSMFYVPILPDYGSWSMVRRDMTDFANAMVDFDPYIHSRLLGVHGK</sequence>
<reference evidence="2 3" key="1">
    <citation type="submission" date="2016-02" db="EMBL/GenBank/DDBJ databases">
        <title>Corynebacterium glutamicum N24 whole genome sequencing project.</title>
        <authorList>
            <person name="Matsutani M."/>
            <person name="Nangtapong N."/>
            <person name="Yakushi T."/>
            <person name="Matsushita K."/>
        </authorList>
    </citation>
    <scope>NUCLEOTIDE SEQUENCE [LARGE SCALE GENOMIC DNA]</scope>
    <source>
        <strain evidence="2 3">N24</strain>
    </source>
</reference>
<dbReference type="EMBL" id="AP017369">
    <property type="protein sequence ID" value="BAU96116.1"/>
    <property type="molecule type" value="Genomic_DNA"/>
</dbReference>
<name>A0A160PR52_9CORY</name>
<feature type="region of interest" description="Disordered" evidence="1">
    <location>
        <begin position="441"/>
        <end position="471"/>
    </location>
</feature>
<keyword evidence="3" id="KW-1185">Reference proteome</keyword>
<feature type="compositionally biased region" description="Basic residues" evidence="1">
    <location>
        <begin position="449"/>
        <end position="459"/>
    </location>
</feature>
<dbReference type="AlphaFoldDB" id="A0A160PR52"/>
<proteinExistence type="predicted"/>
<dbReference type="KEGG" id="csur:N24_1854"/>
<gene>
    <name evidence="2" type="ORF">N24_1854</name>
</gene>
<dbReference type="Proteomes" id="UP000218244">
    <property type="component" value="Chromosome"/>
</dbReference>
<evidence type="ECO:0000313" key="2">
    <source>
        <dbReference type="EMBL" id="BAU96116.1"/>
    </source>
</evidence>
<accession>A0A160PR52</accession>
<evidence type="ECO:0000313" key="3">
    <source>
        <dbReference type="Proteomes" id="UP000218244"/>
    </source>
</evidence>
<dbReference type="SUPFAM" id="SSF53300">
    <property type="entry name" value="vWA-like"/>
    <property type="match status" value="1"/>
</dbReference>
<organism evidence="2 3">
    <name type="scientific">Corynebacterium suranareeae</name>
    <dbReference type="NCBI Taxonomy" id="2506452"/>
    <lineage>
        <taxon>Bacteria</taxon>
        <taxon>Bacillati</taxon>
        <taxon>Actinomycetota</taxon>
        <taxon>Actinomycetes</taxon>
        <taxon>Mycobacteriales</taxon>
        <taxon>Corynebacteriaceae</taxon>
        <taxon>Corynebacterium</taxon>
    </lineage>
</organism>
<evidence type="ECO:0000256" key="1">
    <source>
        <dbReference type="SAM" id="MobiDB-lite"/>
    </source>
</evidence>
<protein>
    <recommendedName>
        <fullName evidence="4">VWA-like domain-containing protein</fullName>
    </recommendedName>
</protein>
<evidence type="ECO:0008006" key="4">
    <source>
        <dbReference type="Google" id="ProtNLM"/>
    </source>
</evidence>
<dbReference type="InterPro" id="IPR036465">
    <property type="entry name" value="vWFA_dom_sf"/>
</dbReference>